<dbReference type="Gene3D" id="3.50.30.10">
    <property type="entry name" value="Phosphohistidine domain"/>
    <property type="match status" value="1"/>
</dbReference>
<dbReference type="RefSeq" id="XP_034244988.1">
    <property type="nucleotide sequence ID" value="XM_034389097.1"/>
</dbReference>
<reference evidence="5" key="1">
    <citation type="submission" date="2025-08" db="UniProtKB">
        <authorList>
            <consortium name="RefSeq"/>
        </authorList>
    </citation>
    <scope>IDENTIFICATION</scope>
    <source>
        <tissue evidence="5">Total insect</tissue>
    </source>
</reference>
<organism evidence="5">
    <name type="scientific">Thrips palmi</name>
    <name type="common">Melon thrips</name>
    <dbReference type="NCBI Taxonomy" id="161013"/>
    <lineage>
        <taxon>Eukaryota</taxon>
        <taxon>Metazoa</taxon>
        <taxon>Ecdysozoa</taxon>
        <taxon>Arthropoda</taxon>
        <taxon>Hexapoda</taxon>
        <taxon>Insecta</taxon>
        <taxon>Pterygota</taxon>
        <taxon>Neoptera</taxon>
        <taxon>Paraneoptera</taxon>
        <taxon>Thysanoptera</taxon>
        <taxon>Terebrantia</taxon>
        <taxon>Thripoidea</taxon>
        <taxon>Thripidae</taxon>
        <taxon>Thrips</taxon>
    </lineage>
</organism>
<evidence type="ECO:0000313" key="5">
    <source>
        <dbReference type="RefSeq" id="XP_034244988.1"/>
    </source>
</evidence>
<dbReference type="Pfam" id="PF00391">
    <property type="entry name" value="PEP-utilizers"/>
    <property type="match status" value="1"/>
</dbReference>
<accession>A0A6P8YXX9</accession>
<evidence type="ECO:0000259" key="3">
    <source>
        <dbReference type="Pfam" id="PF01326"/>
    </source>
</evidence>
<dbReference type="InterPro" id="IPR013815">
    <property type="entry name" value="ATP_grasp_subdomain_1"/>
</dbReference>
<dbReference type="OrthoDB" id="6123450at2759"/>
<name>A0A6P8YXX9_THRPL</name>
<protein>
    <submittedName>
        <fullName evidence="5">Uncharacterized protein LOC117647374</fullName>
    </submittedName>
</protein>
<comment type="similarity">
    <text evidence="1">Belongs to the PEP-utilizing enzyme family.</text>
</comment>
<keyword evidence="4" id="KW-1185">Reference proteome</keyword>
<dbReference type="SUPFAM" id="SSF52009">
    <property type="entry name" value="Phosphohistidine domain"/>
    <property type="match status" value="1"/>
</dbReference>
<dbReference type="GO" id="GO:0005524">
    <property type="term" value="F:ATP binding"/>
    <property type="evidence" value="ECO:0007669"/>
    <property type="project" value="InterPro"/>
</dbReference>
<dbReference type="InterPro" id="IPR002192">
    <property type="entry name" value="PPDK_AMP/ATP-bd"/>
</dbReference>
<dbReference type="KEGG" id="tpal:117647374"/>
<evidence type="ECO:0000259" key="2">
    <source>
        <dbReference type="Pfam" id="PF00391"/>
    </source>
</evidence>
<dbReference type="SUPFAM" id="SSF56059">
    <property type="entry name" value="Glutathione synthetase ATP-binding domain-like"/>
    <property type="match status" value="1"/>
</dbReference>
<feature type="domain" description="PEP-utilising enzyme mobile" evidence="2">
    <location>
        <begin position="1291"/>
        <end position="1361"/>
    </location>
</feature>
<evidence type="ECO:0000313" key="4">
    <source>
        <dbReference type="Proteomes" id="UP000515158"/>
    </source>
</evidence>
<dbReference type="PANTHER" id="PTHR43615:SF1">
    <property type="entry name" value="PPDK_N DOMAIN-CONTAINING PROTEIN"/>
    <property type="match status" value="1"/>
</dbReference>
<dbReference type="InParanoid" id="A0A6P8YXX9"/>
<dbReference type="InterPro" id="IPR008279">
    <property type="entry name" value="PEP-util_enz_mobile_dom"/>
</dbReference>
<feature type="domain" description="Pyruvate phosphate dikinase AMP/ATP-binding" evidence="3">
    <location>
        <begin position="471"/>
        <end position="789"/>
    </location>
</feature>
<dbReference type="GO" id="GO:0016301">
    <property type="term" value="F:kinase activity"/>
    <property type="evidence" value="ECO:0007669"/>
    <property type="project" value="InterPro"/>
</dbReference>
<dbReference type="InterPro" id="IPR051549">
    <property type="entry name" value="PEP_Utilizing_Enz"/>
</dbReference>
<dbReference type="GeneID" id="117647374"/>
<dbReference type="Gene3D" id="3.30.470.20">
    <property type="entry name" value="ATP-grasp fold, B domain"/>
    <property type="match status" value="1"/>
</dbReference>
<gene>
    <name evidence="5" type="primary">LOC117647374</name>
</gene>
<dbReference type="Gene3D" id="3.30.1490.20">
    <property type="entry name" value="ATP-grasp fold, A domain"/>
    <property type="match status" value="1"/>
</dbReference>
<dbReference type="PANTHER" id="PTHR43615">
    <property type="entry name" value="PHOSPHOENOLPYRUVATE SYNTHASE-RELATED"/>
    <property type="match status" value="1"/>
</dbReference>
<evidence type="ECO:0000256" key="1">
    <source>
        <dbReference type="ARBA" id="ARBA00007837"/>
    </source>
</evidence>
<dbReference type="Proteomes" id="UP000515158">
    <property type="component" value="Unplaced"/>
</dbReference>
<dbReference type="Pfam" id="PF01326">
    <property type="entry name" value="PPDK_N"/>
    <property type="match status" value="1"/>
</dbReference>
<proteinExistence type="inferred from homology"/>
<dbReference type="InterPro" id="IPR036637">
    <property type="entry name" value="Phosphohistidine_dom_sf"/>
</dbReference>
<sequence>MWWILPYLAWLSPVAFLYWLVFSGDEQRPRPASSPYSQPGWYFRAKRLWAYLAVRRMKAARAQRLAQAAEDAVRHPDQHVFLPTEYERRLEQPRLLLAEGVVDSLCFHGADFHSNALVVRMTRMRHCLARVALQLKVGDSVYQLPQMPDSMASRTGGAWTAGGDWGALRIEVVEPLKRWRVAFNGVLREGPPRSHRDWDGMPGDQDSLRHVRFNFMWNACSGPYNCRHDWSASLLADTLAREPWRNDHWMDIIKGHVGGYDQWGVLHGQVKVEGGEPQELYLRGLRQRRWGPNEAGRLHRRLTISGVAKNGTMFSVGADCHPGQLSHATYGHVRLPEGELVSIDSTSLSLPVLAEDKDHIPKHFVLLFTAGGVRYSSAVYLPQEDGLTVLCERPWSWLMELQPAQCSLQWAGRGVHQGVGLVELCYRYDGPCPLPAAAPAPLLHLRESKVLQVTPGPLVLGLEERACRSSALVGGKGASLAALTALLAAKNGDQDDDGAYAVPAGFCLTVTALERQFAAHPALQQAVDHLAEAAAASTAPVDLKLAAKCEAAVKLFAATAVCEEVAAEVRAALQRLEAEADGTTSWAVRSSAVGEDSDELSAAGQNETFLGCRGVDGVLDGVRRCWASLFALQSVQYRRQYAQPVRAPMAVVVQRMVHAHCAGVLFTCDPASGDPRRMLISANYGLGESVVSAAVDPDVVLVKRDVAGRMHVAEKRSGDKQHRVVLAEHGGVREEAVADPSAVCLSDDEALLLARAGARLERAFGGARDVEWAFAGGRLHLLQSRPVTAIFNWTEFELLHELDAPCTSDDDVFSVANTGEVCPGAMSLLAQSTVGRALDVCTGRSAAGAKCQQYHFSNFTPLTHHHLVLNILSLMLRNVSRELNLGNEVVDLTIYGHKATTPRMHRAALQRHGITMTAANQVKLTVNAVVRAFGGKQHVRRGQATAAALDVHQQVAAETTARGVMRRITEALPKVIEAFAFHTYTSSTSSFSQVIAVTVLSEGAKELSTEHITDVAAMLSCTGGDVTSAGIPTAMAAIAAEVKKSPKWKDFPTVPVEDAMAWLEKHCPAAHKLTLAFLEKHGNRVVREFDVATVTWDEDPSRLMAVLQPLVAKDSGEAPKAPVAASVEDIINKLKSPKRGSTRFILKYLLPWFQSCVVNREFTKEAGIRAIHKFRLAFRRLGLLLEKEGLLPDRSLANFLTYWELHRLTHDQPDPSIVDKARRRKRYWADWDALTFDEVFHGPPQPQRFDADAAAATGSVVAQGTPVSESSVTARACVVLSLEGPEIKALQAGDVLIARSTDVGWSPYFPMLGGVVTELGGLISHGAVVAREYGLPCLVGVQGATRMFKTGDMVRINGKTGALSKIE</sequence>